<dbReference type="EMBL" id="JABBYC010000028">
    <property type="protein sequence ID" value="MBL0887436.1"/>
    <property type="molecule type" value="Genomic_DNA"/>
</dbReference>
<accession>A0ABS1LMF4</accession>
<dbReference type="RefSeq" id="WP_201848520.1">
    <property type="nucleotide sequence ID" value="NZ_JABBYC010000028.1"/>
</dbReference>
<protein>
    <submittedName>
        <fullName evidence="1">Uncharacterized protein</fullName>
    </submittedName>
</protein>
<sequence>MDISLDIVAKYIDLTEDEPAQIFIITCDSTLNEQFGYGLESTSDIYLGLDQVYGLPFAMFAYSNDGVSGPAILLTDADYVLVAGRVEEVTHLLGDPRDVREEFAEDALDPDPLRRAVLARALAAMDWIPFRS</sequence>
<dbReference type="Proteomes" id="UP000675409">
    <property type="component" value="Unassembled WGS sequence"/>
</dbReference>
<comment type="caution">
    <text evidence="1">The sequence shown here is derived from an EMBL/GenBank/DDBJ whole genome shotgun (WGS) entry which is preliminary data.</text>
</comment>
<organism evidence="1 2">
    <name type="scientific">Myceligenerans indicum</name>
    <dbReference type="NCBI Taxonomy" id="2593663"/>
    <lineage>
        <taxon>Bacteria</taxon>
        <taxon>Bacillati</taxon>
        <taxon>Actinomycetota</taxon>
        <taxon>Actinomycetes</taxon>
        <taxon>Micrococcales</taxon>
        <taxon>Promicromonosporaceae</taxon>
        <taxon>Myceligenerans</taxon>
    </lineage>
</organism>
<evidence type="ECO:0000313" key="1">
    <source>
        <dbReference type="EMBL" id="MBL0887436.1"/>
    </source>
</evidence>
<evidence type="ECO:0000313" key="2">
    <source>
        <dbReference type="Proteomes" id="UP000675409"/>
    </source>
</evidence>
<proteinExistence type="predicted"/>
<reference evidence="1 2" key="1">
    <citation type="journal article" date="2021" name="Arch. Microbiol.">
        <title>Myceligenerans indicum sp. nov., an actinobacterium isolated from mangrove sediment of Sundarbans, India.</title>
        <authorList>
            <person name="Asha K."/>
            <person name="Bhadury P."/>
        </authorList>
    </citation>
    <scope>NUCLEOTIDE SEQUENCE [LARGE SCALE GENOMIC DNA]</scope>
    <source>
        <strain evidence="1 2">I2</strain>
    </source>
</reference>
<name>A0ABS1LMF4_9MICO</name>
<keyword evidence="2" id="KW-1185">Reference proteome</keyword>
<gene>
    <name evidence="1" type="ORF">HGK34_14305</name>
</gene>